<name>A0A6V7GVB2_9HYME</name>
<dbReference type="GO" id="GO:0003735">
    <property type="term" value="F:structural constituent of ribosome"/>
    <property type="evidence" value="ECO:0007669"/>
    <property type="project" value="InterPro"/>
</dbReference>
<dbReference type="GO" id="GO:0006412">
    <property type="term" value="P:translation"/>
    <property type="evidence" value="ECO:0007669"/>
    <property type="project" value="InterPro"/>
</dbReference>
<dbReference type="InterPro" id="IPR041988">
    <property type="entry name" value="Ribosomal_uL24_KOW"/>
</dbReference>
<dbReference type="GO" id="GO:0005840">
    <property type="term" value="C:ribosome"/>
    <property type="evidence" value="ECO:0007669"/>
    <property type="project" value="UniProtKB-KW"/>
</dbReference>
<accession>A0A6V7GVB2</accession>
<dbReference type="InterPro" id="IPR014722">
    <property type="entry name" value="Rib_uL2_dom2"/>
</dbReference>
<dbReference type="GO" id="GO:1990904">
    <property type="term" value="C:ribonucleoprotein complex"/>
    <property type="evidence" value="ECO:0007669"/>
    <property type="project" value="UniProtKB-KW"/>
</dbReference>
<dbReference type="Proteomes" id="UP000752696">
    <property type="component" value="Unassembled WGS sequence"/>
</dbReference>
<gene>
    <name evidence="8" type="ORF">MHI_LOCUS138942</name>
</gene>
<comment type="similarity">
    <text evidence="1">Belongs to the universal ribosomal protein uL24 family.</text>
</comment>
<feature type="domain" description="KOW" evidence="6">
    <location>
        <begin position="1"/>
        <end position="27"/>
    </location>
</feature>
<evidence type="ECO:0000259" key="6">
    <source>
        <dbReference type="Pfam" id="PF00467"/>
    </source>
</evidence>
<keyword evidence="2" id="KW-0689">Ribosomal protein</keyword>
<evidence type="ECO:0000313" key="9">
    <source>
        <dbReference type="Proteomes" id="UP000752696"/>
    </source>
</evidence>
<feature type="domain" description="Large ribosomal subunit protein uL24 C-terminal" evidence="7">
    <location>
        <begin position="35"/>
        <end position="94"/>
    </location>
</feature>
<dbReference type="InterPro" id="IPR057264">
    <property type="entry name" value="Ribosomal_uL24_C"/>
</dbReference>
<dbReference type="InterPro" id="IPR008991">
    <property type="entry name" value="Translation_prot_SH3-like_sf"/>
</dbReference>
<dbReference type="InterPro" id="IPR005824">
    <property type="entry name" value="KOW"/>
</dbReference>
<evidence type="ECO:0000256" key="3">
    <source>
        <dbReference type="ARBA" id="ARBA00023274"/>
    </source>
</evidence>
<evidence type="ECO:0000313" key="8">
    <source>
        <dbReference type="EMBL" id="CAD1469608.1"/>
    </source>
</evidence>
<dbReference type="AlphaFoldDB" id="A0A6V7GVB2"/>
<reference evidence="8" key="1">
    <citation type="submission" date="2020-07" db="EMBL/GenBank/DDBJ databases">
        <authorList>
            <person name="Nazaruddin N."/>
        </authorList>
    </citation>
    <scope>NUCLEOTIDE SEQUENCE</scope>
</reference>
<keyword evidence="3" id="KW-0687">Ribonucleoprotein</keyword>
<dbReference type="InterPro" id="IPR003256">
    <property type="entry name" value="Ribosomal_uL24"/>
</dbReference>
<dbReference type="PANTHER" id="PTHR12903">
    <property type="entry name" value="MITOCHONDRIAL RIBOSOMAL PROTEIN L24"/>
    <property type="match status" value="1"/>
</dbReference>
<evidence type="ECO:0000259" key="7">
    <source>
        <dbReference type="Pfam" id="PF17136"/>
    </source>
</evidence>
<dbReference type="GO" id="GO:0003723">
    <property type="term" value="F:RNA binding"/>
    <property type="evidence" value="ECO:0007669"/>
    <property type="project" value="InterPro"/>
</dbReference>
<keyword evidence="9" id="KW-1185">Reference proteome</keyword>
<dbReference type="Pfam" id="PF17136">
    <property type="entry name" value="ribosomal_L24"/>
    <property type="match status" value="1"/>
</dbReference>
<organism evidence="8 9">
    <name type="scientific">Heterotrigona itama</name>
    <dbReference type="NCBI Taxonomy" id="395501"/>
    <lineage>
        <taxon>Eukaryota</taxon>
        <taxon>Metazoa</taxon>
        <taxon>Ecdysozoa</taxon>
        <taxon>Arthropoda</taxon>
        <taxon>Hexapoda</taxon>
        <taxon>Insecta</taxon>
        <taxon>Pterygota</taxon>
        <taxon>Neoptera</taxon>
        <taxon>Endopterygota</taxon>
        <taxon>Hymenoptera</taxon>
        <taxon>Apocrita</taxon>
        <taxon>Aculeata</taxon>
        <taxon>Apoidea</taxon>
        <taxon>Anthophila</taxon>
        <taxon>Apidae</taxon>
        <taxon>Heterotrigona</taxon>
    </lineage>
</organism>
<evidence type="ECO:0000256" key="5">
    <source>
        <dbReference type="ARBA" id="ARBA00035357"/>
    </source>
</evidence>
<proteinExistence type="inferred from homology"/>
<dbReference type="EMBL" id="CAJDYZ010002672">
    <property type="protein sequence ID" value="CAD1469608.1"/>
    <property type="molecule type" value="Genomic_DNA"/>
</dbReference>
<sequence length="130" mass="14946">VEVLVGPDKGKQGIVHDIIQERNWIIVQGLNTKAVIYNKKKNFPGICMRMEQPLLVNVQVQLIDPFDMKATSMEWRYTEQGERVRVSLRSGRVIPIPISSKETIDYKSPDIYVEQPKDTTADDVKELTFE</sequence>
<evidence type="ECO:0000256" key="4">
    <source>
        <dbReference type="ARBA" id="ARBA00035283"/>
    </source>
</evidence>
<evidence type="ECO:0000256" key="2">
    <source>
        <dbReference type="ARBA" id="ARBA00022980"/>
    </source>
</evidence>
<comment type="caution">
    <text evidence="8">The sequence shown here is derived from an EMBL/GenBank/DDBJ whole genome shotgun (WGS) entry which is preliminary data.</text>
</comment>
<dbReference type="Pfam" id="PF00467">
    <property type="entry name" value="KOW"/>
    <property type="match status" value="1"/>
</dbReference>
<dbReference type="SUPFAM" id="SSF50104">
    <property type="entry name" value="Translation proteins SH3-like domain"/>
    <property type="match status" value="1"/>
</dbReference>
<dbReference type="CDD" id="cd06089">
    <property type="entry name" value="KOW_RPL26"/>
    <property type="match status" value="1"/>
</dbReference>
<dbReference type="Gene3D" id="2.30.30.30">
    <property type="match status" value="1"/>
</dbReference>
<protein>
    <recommendedName>
        <fullName evidence="4">Large ribosomal subunit protein uL24m</fullName>
    </recommendedName>
    <alternativeName>
        <fullName evidence="5">39S ribosomal protein L24, mitochondrial</fullName>
    </alternativeName>
</protein>
<evidence type="ECO:0000256" key="1">
    <source>
        <dbReference type="ARBA" id="ARBA00010618"/>
    </source>
</evidence>
<dbReference type="OrthoDB" id="359154at2759"/>
<feature type="non-terminal residue" evidence="8">
    <location>
        <position position="130"/>
    </location>
</feature>
<feature type="non-terminal residue" evidence="8">
    <location>
        <position position="1"/>
    </location>
</feature>